<dbReference type="AlphaFoldDB" id="A0A0N7HIL8"/>
<keyword evidence="4" id="KW-1185">Reference proteome</keyword>
<sequence>MNCAKGIIARAWVNRIACTGSDGGVNVMFCGECEGDMATLGIDFGTSNTAAGWMRDGVPMVIPLEGESATLPTAVFLDFGAKQTLYGKAAARAMMDGEDGRFMRALKSVLGTPLAHERRQFMAEKLTLIEVIARFLSEIKARAEAATGETFDAAISGRPVRFHSADAARDAQALVDLTKAYELAGFGSVSFLPEPEAAALSVTGEGRILIVDIGGGTSDFTICDKAGLETRVIASEGLRLGGTDFDKQISLSHIMPLLGLNTQIGNEFGGGSHAAPRGLYNDLASWEKITFVYGDKMVREVRRWERMAKDKVPFARLADVLDMHLGHDVAYAVEAGKITANGASEALIDLSVVEKGLGVGLSNGDLMTQLFPSAQEIAQCAAATLKAADMTPDDIDRVVFVGGSSLLGVIQQRIGVMFPNAKLETSEVFTAVVDGLAIAAGQRVGG</sequence>
<dbReference type="Proteomes" id="UP000064920">
    <property type="component" value="Chromosome"/>
</dbReference>
<dbReference type="Gene3D" id="3.30.420.40">
    <property type="match status" value="4"/>
</dbReference>
<evidence type="ECO:0000313" key="3">
    <source>
        <dbReference type="EMBL" id="ALI55581.1"/>
    </source>
</evidence>
<dbReference type="SUPFAM" id="SSF53067">
    <property type="entry name" value="Actin-like ATPase domain"/>
    <property type="match status" value="2"/>
</dbReference>
<reference evidence="3 4" key="1">
    <citation type="submission" date="2015-05" db="EMBL/GenBank/DDBJ databases">
        <authorList>
            <person name="Wang D.B."/>
            <person name="Wang M."/>
        </authorList>
    </citation>
    <scope>NUCLEOTIDE SEQUENCE [LARGE SCALE GENOMIC DNA]</scope>
    <source>
        <strain evidence="3 4">IMCC 12053</strain>
    </source>
</reference>
<proteinExistence type="predicted"/>
<keyword evidence="1" id="KW-0547">Nucleotide-binding</keyword>
<organism evidence="3 4">
    <name type="scientific">Celeribacter marinus</name>
    <dbReference type="NCBI Taxonomy" id="1397108"/>
    <lineage>
        <taxon>Bacteria</taxon>
        <taxon>Pseudomonadati</taxon>
        <taxon>Pseudomonadota</taxon>
        <taxon>Alphaproteobacteria</taxon>
        <taxon>Rhodobacterales</taxon>
        <taxon>Roseobacteraceae</taxon>
        <taxon>Celeribacter</taxon>
    </lineage>
</organism>
<dbReference type="PANTHER" id="PTHR19375">
    <property type="entry name" value="HEAT SHOCK PROTEIN 70KDA"/>
    <property type="match status" value="1"/>
</dbReference>
<evidence type="ECO:0000313" key="4">
    <source>
        <dbReference type="Proteomes" id="UP000064920"/>
    </source>
</evidence>
<dbReference type="GO" id="GO:0005524">
    <property type="term" value="F:ATP binding"/>
    <property type="evidence" value="ECO:0007669"/>
    <property type="project" value="UniProtKB-KW"/>
</dbReference>
<keyword evidence="2" id="KW-0067">ATP-binding</keyword>
<dbReference type="RefSeq" id="WP_335337289.1">
    <property type="nucleotide sequence ID" value="NZ_CP012023.1"/>
</dbReference>
<dbReference type="InterPro" id="IPR043129">
    <property type="entry name" value="ATPase_NBD"/>
</dbReference>
<dbReference type="GO" id="GO:0140662">
    <property type="term" value="F:ATP-dependent protein folding chaperone"/>
    <property type="evidence" value="ECO:0007669"/>
    <property type="project" value="InterPro"/>
</dbReference>
<dbReference type="EMBL" id="CP012023">
    <property type="protein sequence ID" value="ALI55581.1"/>
    <property type="molecule type" value="Genomic_DNA"/>
</dbReference>
<dbReference type="STRING" id="1397108.IMCC12053_1634"/>
<evidence type="ECO:0000256" key="1">
    <source>
        <dbReference type="ARBA" id="ARBA00022741"/>
    </source>
</evidence>
<dbReference type="InterPro" id="IPR013126">
    <property type="entry name" value="Hsp_70_fam"/>
</dbReference>
<protein>
    <submittedName>
        <fullName evidence="3">Putative heat shock protein YegD</fullName>
    </submittedName>
</protein>
<evidence type="ECO:0000256" key="2">
    <source>
        <dbReference type="ARBA" id="ARBA00022840"/>
    </source>
</evidence>
<keyword evidence="3" id="KW-0346">Stress response</keyword>
<dbReference type="PATRIC" id="fig|1397108.4.peg.1668"/>
<gene>
    <name evidence="3" type="ORF">IMCC12053_1634</name>
</gene>
<dbReference type="Gene3D" id="3.90.640.10">
    <property type="entry name" value="Actin, Chain A, domain 4"/>
    <property type="match status" value="2"/>
</dbReference>
<name>A0A0N7HIL8_9RHOB</name>
<dbReference type="KEGG" id="cmar:IMCC12053_1634"/>
<accession>A0A0N7HIL8</accession>
<dbReference type="Pfam" id="PF00012">
    <property type="entry name" value="HSP70"/>
    <property type="match status" value="1"/>
</dbReference>